<dbReference type="CDD" id="cd07377">
    <property type="entry name" value="WHTH_GntR"/>
    <property type="match status" value="1"/>
</dbReference>
<evidence type="ECO:0000313" key="7">
    <source>
        <dbReference type="EMBL" id="MCT7359967.1"/>
    </source>
</evidence>
<dbReference type="InterPro" id="IPR015421">
    <property type="entry name" value="PyrdxlP-dep_Trfase_major"/>
</dbReference>
<dbReference type="InterPro" id="IPR000524">
    <property type="entry name" value="Tscrpt_reg_HTH_GntR"/>
</dbReference>
<dbReference type="PRINTS" id="PR00035">
    <property type="entry name" value="HTHGNTR"/>
</dbReference>
<proteinExistence type="inferred from homology"/>
<dbReference type="Proteomes" id="UP001147830">
    <property type="component" value="Unassembled WGS sequence"/>
</dbReference>
<reference evidence="7" key="2">
    <citation type="submission" date="2022-08" db="EMBL/GenBank/DDBJ databases">
        <authorList>
            <person name="Dong C."/>
        </authorList>
    </citation>
    <scope>NUCLEOTIDE SEQUENCE</scope>
    <source>
        <strain evidence="7">59MF3M-4</strain>
    </source>
</reference>
<organism evidence="7 8">
    <name type="scientific">Thalassolituus pacificus</name>
    <dbReference type="NCBI Taxonomy" id="2975440"/>
    <lineage>
        <taxon>Bacteria</taxon>
        <taxon>Pseudomonadati</taxon>
        <taxon>Pseudomonadota</taxon>
        <taxon>Gammaproteobacteria</taxon>
        <taxon>Oceanospirillales</taxon>
        <taxon>Oceanospirillaceae</taxon>
        <taxon>Thalassolituus</taxon>
    </lineage>
</organism>
<dbReference type="InterPro" id="IPR015422">
    <property type="entry name" value="PyrdxlP-dep_Trfase_small"/>
</dbReference>
<accession>A0A9X2WHQ0</accession>
<name>A0A9X2WHQ0_9GAMM</name>
<dbReference type="InterPro" id="IPR004839">
    <property type="entry name" value="Aminotransferase_I/II_large"/>
</dbReference>
<evidence type="ECO:0000256" key="2">
    <source>
        <dbReference type="ARBA" id="ARBA00022898"/>
    </source>
</evidence>
<dbReference type="CDD" id="cd00609">
    <property type="entry name" value="AAT_like"/>
    <property type="match status" value="1"/>
</dbReference>
<dbReference type="SMART" id="SM00345">
    <property type="entry name" value="HTH_GNTR"/>
    <property type="match status" value="1"/>
</dbReference>
<comment type="similarity">
    <text evidence="1">In the C-terminal section; belongs to the class-I pyridoxal-phosphate-dependent aminotransferase family.</text>
</comment>
<evidence type="ECO:0000256" key="1">
    <source>
        <dbReference type="ARBA" id="ARBA00005384"/>
    </source>
</evidence>
<evidence type="ECO:0000313" key="8">
    <source>
        <dbReference type="Proteomes" id="UP001147830"/>
    </source>
</evidence>
<dbReference type="GO" id="GO:0008483">
    <property type="term" value="F:transaminase activity"/>
    <property type="evidence" value="ECO:0007669"/>
    <property type="project" value="UniProtKB-KW"/>
</dbReference>
<dbReference type="PROSITE" id="PS50949">
    <property type="entry name" value="HTH_GNTR"/>
    <property type="match status" value="1"/>
</dbReference>
<comment type="caution">
    <text evidence="7">The sequence shown here is derived from an EMBL/GenBank/DDBJ whole genome shotgun (WGS) entry which is preliminary data.</text>
</comment>
<keyword evidence="8" id="KW-1185">Reference proteome</keyword>
<keyword evidence="7" id="KW-0032">Aminotransferase</keyword>
<evidence type="ECO:0000259" key="6">
    <source>
        <dbReference type="PROSITE" id="PS50949"/>
    </source>
</evidence>
<dbReference type="Gene3D" id="3.90.1150.10">
    <property type="entry name" value="Aspartate Aminotransferase, domain 1"/>
    <property type="match status" value="1"/>
</dbReference>
<sequence>MSQFKYLELEQLLRKDIKANHFLPSGKLPSVREMCQNLGFSKATVLHALHRLEAEGLIFSKPKSGYFVKTASQNDRLPPKRINPPAAPRDVTVPAILKDIMMRSAAFDILPTAATSHDARHLVTLNRHLSKALRSRATQKALYYNDSSGDMRLKDAIVSHYRHRGLNQDPSQVCITGGCQHALFISLMATCSPGDTVAVESPAFYGVLQIMEQLKLKIIEVATDPAEGLSIEDLAEKITEWPIKACILSPNYATPTGAFMPEKARRELINLAVDNDFCIIEDDIYGDLSFPPFTAEPLKKLDTEGNVILCSSFSKSLSRDLRIGWVFGGKWHDRIAQLKLVTQLSSSESTQQGVATFLEEGHYRRYLAQQVSTLKQQQRELMSLLSTHWSDQIRYTQAQGGISMWVELDESINTQHSYNKVLEHGVIMTPGSLFSASGQYKNFLRLSYIHPLTEKRQAAVKKLFSVLLGQA</sequence>
<evidence type="ECO:0000256" key="5">
    <source>
        <dbReference type="ARBA" id="ARBA00023163"/>
    </source>
</evidence>
<dbReference type="Pfam" id="PF00155">
    <property type="entry name" value="Aminotran_1_2"/>
    <property type="match status" value="1"/>
</dbReference>
<keyword evidence="5" id="KW-0804">Transcription</keyword>
<protein>
    <submittedName>
        <fullName evidence="7">PLP-dependent aminotransferase family protein</fullName>
    </submittedName>
</protein>
<evidence type="ECO:0000256" key="3">
    <source>
        <dbReference type="ARBA" id="ARBA00023015"/>
    </source>
</evidence>
<gene>
    <name evidence="7" type="ORF">NYR02_13185</name>
</gene>
<dbReference type="GO" id="GO:0003677">
    <property type="term" value="F:DNA binding"/>
    <property type="evidence" value="ECO:0007669"/>
    <property type="project" value="UniProtKB-KW"/>
</dbReference>
<dbReference type="Gene3D" id="1.10.10.10">
    <property type="entry name" value="Winged helix-like DNA-binding domain superfamily/Winged helix DNA-binding domain"/>
    <property type="match status" value="1"/>
</dbReference>
<dbReference type="GO" id="GO:0030170">
    <property type="term" value="F:pyridoxal phosphate binding"/>
    <property type="evidence" value="ECO:0007669"/>
    <property type="project" value="InterPro"/>
</dbReference>
<dbReference type="GO" id="GO:0003700">
    <property type="term" value="F:DNA-binding transcription factor activity"/>
    <property type="evidence" value="ECO:0007669"/>
    <property type="project" value="InterPro"/>
</dbReference>
<dbReference type="AlphaFoldDB" id="A0A9X2WHQ0"/>
<dbReference type="EMBL" id="JAOANI010000020">
    <property type="protein sequence ID" value="MCT7359967.1"/>
    <property type="molecule type" value="Genomic_DNA"/>
</dbReference>
<keyword evidence="2" id="KW-0663">Pyridoxal phosphate</keyword>
<dbReference type="InterPro" id="IPR036390">
    <property type="entry name" value="WH_DNA-bd_sf"/>
</dbReference>
<evidence type="ECO:0000256" key="4">
    <source>
        <dbReference type="ARBA" id="ARBA00023125"/>
    </source>
</evidence>
<dbReference type="InterPro" id="IPR015424">
    <property type="entry name" value="PyrdxlP-dep_Trfase"/>
</dbReference>
<dbReference type="RefSeq" id="WP_260976830.1">
    <property type="nucleotide sequence ID" value="NZ_JAOANI010000020.1"/>
</dbReference>
<keyword evidence="4" id="KW-0238">DNA-binding</keyword>
<keyword evidence="3" id="KW-0805">Transcription regulation</keyword>
<feature type="domain" description="HTH gntR-type" evidence="6">
    <location>
        <begin position="3"/>
        <end position="71"/>
    </location>
</feature>
<dbReference type="Gene3D" id="3.40.640.10">
    <property type="entry name" value="Type I PLP-dependent aspartate aminotransferase-like (Major domain)"/>
    <property type="match status" value="1"/>
</dbReference>
<dbReference type="SUPFAM" id="SSF53383">
    <property type="entry name" value="PLP-dependent transferases"/>
    <property type="match status" value="1"/>
</dbReference>
<keyword evidence="7" id="KW-0808">Transferase</keyword>
<dbReference type="PANTHER" id="PTHR46577">
    <property type="entry name" value="HTH-TYPE TRANSCRIPTIONAL REGULATORY PROTEIN GABR"/>
    <property type="match status" value="1"/>
</dbReference>
<dbReference type="Pfam" id="PF00392">
    <property type="entry name" value="GntR"/>
    <property type="match status" value="1"/>
</dbReference>
<reference evidence="7" key="1">
    <citation type="journal article" date="2022" name="Front. Microbiol.">
        <title>Genome-based taxonomic rearrangement of Oceanobacter-related bacteria including the description of Thalassolituus hydrocarbonoclasticus sp. nov. and Thalassolituus pacificus sp. nov. and emended description of the genus Thalassolituus.</title>
        <authorList>
            <person name="Dong C."/>
            <person name="Wei L."/>
            <person name="Wang J."/>
            <person name="Lai Q."/>
            <person name="Huang Z."/>
            <person name="Shao Z."/>
        </authorList>
    </citation>
    <scope>NUCLEOTIDE SEQUENCE</scope>
    <source>
        <strain evidence="7">59MF3M-4</strain>
    </source>
</reference>
<dbReference type="InterPro" id="IPR036388">
    <property type="entry name" value="WH-like_DNA-bd_sf"/>
</dbReference>
<dbReference type="InterPro" id="IPR051446">
    <property type="entry name" value="HTH_trans_reg/aminotransferase"/>
</dbReference>
<dbReference type="PANTHER" id="PTHR46577:SF2">
    <property type="entry name" value="TRANSCRIPTIONAL REGULATORY PROTEIN"/>
    <property type="match status" value="1"/>
</dbReference>
<dbReference type="SUPFAM" id="SSF46785">
    <property type="entry name" value="Winged helix' DNA-binding domain"/>
    <property type="match status" value="1"/>
</dbReference>